<dbReference type="InterPro" id="IPR001789">
    <property type="entry name" value="Sig_transdc_resp-reg_receiver"/>
</dbReference>
<dbReference type="Pfam" id="PF07494">
    <property type="entry name" value="Reg_prop"/>
    <property type="match status" value="8"/>
</dbReference>
<protein>
    <recommendedName>
        <fullName evidence="2">histidine kinase</fullName>
        <ecNumber evidence="2">2.7.13.3</ecNumber>
    </recommendedName>
</protein>
<evidence type="ECO:0000256" key="13">
    <source>
        <dbReference type="SAM" id="Coils"/>
    </source>
</evidence>
<keyword evidence="10" id="KW-0238">DNA-binding</keyword>
<dbReference type="PROSITE" id="PS01124">
    <property type="entry name" value="HTH_ARAC_FAMILY_2"/>
    <property type="match status" value="1"/>
</dbReference>
<keyword evidence="6 18" id="KW-0418">Kinase</keyword>
<dbReference type="CDD" id="cd00082">
    <property type="entry name" value="HisKA"/>
    <property type="match status" value="1"/>
</dbReference>
<dbReference type="CDD" id="cd00146">
    <property type="entry name" value="PKD"/>
    <property type="match status" value="1"/>
</dbReference>
<evidence type="ECO:0000256" key="3">
    <source>
        <dbReference type="ARBA" id="ARBA00022553"/>
    </source>
</evidence>
<evidence type="ECO:0000256" key="5">
    <source>
        <dbReference type="ARBA" id="ARBA00022741"/>
    </source>
</evidence>
<dbReference type="InterPro" id="IPR036890">
    <property type="entry name" value="HATPase_C_sf"/>
</dbReference>
<dbReference type="InterPro" id="IPR018062">
    <property type="entry name" value="HTH_AraC-typ_CS"/>
</dbReference>
<dbReference type="SUPFAM" id="SSF52172">
    <property type="entry name" value="CheY-like"/>
    <property type="match status" value="1"/>
</dbReference>
<accession>A0A1G8CH05</accession>
<dbReference type="Gene3D" id="1.10.10.60">
    <property type="entry name" value="Homeodomain-like"/>
    <property type="match status" value="1"/>
</dbReference>
<dbReference type="Proteomes" id="UP000199045">
    <property type="component" value="Unassembled WGS sequence"/>
</dbReference>
<keyword evidence="4" id="KW-0808">Transferase</keyword>
<evidence type="ECO:0000259" key="17">
    <source>
        <dbReference type="PROSITE" id="PS50110"/>
    </source>
</evidence>
<evidence type="ECO:0000256" key="8">
    <source>
        <dbReference type="ARBA" id="ARBA00023012"/>
    </source>
</evidence>
<dbReference type="Pfam" id="PF00072">
    <property type="entry name" value="Response_reg"/>
    <property type="match status" value="1"/>
</dbReference>
<dbReference type="FunFam" id="2.60.40.10:FF:000791">
    <property type="entry name" value="Two-component system sensor histidine kinase/response regulator"/>
    <property type="match status" value="1"/>
</dbReference>
<proteinExistence type="predicted"/>
<keyword evidence="3 12" id="KW-0597">Phosphoprotein</keyword>
<dbReference type="InterPro" id="IPR009057">
    <property type="entry name" value="Homeodomain-like_sf"/>
</dbReference>
<dbReference type="Pfam" id="PF00512">
    <property type="entry name" value="HisKA"/>
    <property type="match status" value="1"/>
</dbReference>
<dbReference type="Gene3D" id="1.10.287.130">
    <property type="match status" value="1"/>
</dbReference>
<feature type="modified residue" description="4-aspartylphosphate" evidence="12">
    <location>
        <position position="1163"/>
    </location>
</feature>
<evidence type="ECO:0000256" key="11">
    <source>
        <dbReference type="ARBA" id="ARBA00023163"/>
    </source>
</evidence>
<evidence type="ECO:0000256" key="12">
    <source>
        <dbReference type="PROSITE-ProRule" id="PRU00169"/>
    </source>
</evidence>
<keyword evidence="14" id="KW-0472">Membrane</keyword>
<evidence type="ECO:0000256" key="14">
    <source>
        <dbReference type="SAM" id="Phobius"/>
    </source>
</evidence>
<sequence length="1361" mass="154109">MEKKLFILFLLVFLPALLRGQTSSSQYQLTRIDITQGLSSNQVNCILKDSRGFMWFGTMSGLNRYDGYSFKVFHQALSDSTTLSDNFISGLMEGPDGLLWITNRNGQNIYHPDKGNFQQDIRPVLRQYGIPGDSVGQIMKDKAGMYWFVMPKNGLFGYTPAAHKATKINFKATENTPLSSIAEDSAGNIWILHADGLLQKMDGRSHAIVYQVQMPEQDGRSKQQDYQMMADRDGDLWIFSNTDIQGIYYYNQRNATFTHYNQNTGAIRLNTNIVRGVVQDNQGLIWIGTDHGGLNIIDKQKQSIQYILNNSENPKSLSQNSINALYRDNSGIIWIGTYKKGICYYHENIVKFPLYQHQVFAANSLPYDDVNRFAEDAKGNLWIGTNGGGLIYFDRQHNTFKQYLHEAGNPNTPSGNVIVSLWIDRAQKLWIGSYFGGLDCFDGSRFIHYKNDPADSNSLSDNSVWEIFEDSQQRLWVGTLGGGLNILDRATGKFQRFNNRVSNTMRSLYIASILEDRTGNIWIGTADGMDVMNKAGKFTHYDTADKQPDGLSNKNVLCMFEDSRGLIWIGTREGLNLYDPATKKIRILRKEDGLPDNTVLNILEDKNKTLWMSTANGISNLSIQGQSAKYTFHFKNYDESDGLQGREFNENAALKTSKGELIFGGGNGFNLFYPHSIAINQSIPPIVLTDFQIFNKSMSPGETINGRILLQQSITQTQKITLKYRENVFSISFAALNYFHPEKNQYAYMLEGFNNEWLTADGNLRKATYTNLDPGEYTFRVKASNNDGVWTPAPLELHITILPPFWRTPLAFMLYALFIIGALILARRIVLERERLRARIEQEKQEAQRIHELDALKIRFFTNVSHEFRTPLSLIITPLEKILGKGLENNLQQQLVLVQRNARRLLNLVNQLLDFRKMEVQEIKLYTSEGDIVAFIKELTTSFSDLSEKKQIHLDFHSSIKELNMLYDPDKIEKIIFNLLSNAFKFTPEQGNISVDVQLQQGSVLAIMVKDNGIGIPLEQQERIFERFFQHDIPGSMVNQGSGIGLSITREFVKLHGGTISVDSAPGMGSCFTILLPVQGISGKPVTTAPEKTAIMSAAPVTVAAPVTYAGKKPVLLLIEDSEDFRFYLKDNLSVHFHIIDAPNGQVGWNILQQTVPNLVVSDVNMPEMDGLELCRRIRQQQRLAHLPVILLTARASEEDQLEALDNGATDYITKPFNYEVLLSRIRNIITQQASLKKTFQQHIDAHPEEIAISSQDELFIQQALQIVEKNISNPDFSVEELSRELHMSRVSAYKKLLSLTGKTPLEFIRSIRLKRAAQLLGKSQLTIAEVAYEVGFNNPKYFAKYFKLEYGVLPSAYKNT</sequence>
<dbReference type="GO" id="GO:0005524">
    <property type="term" value="F:ATP binding"/>
    <property type="evidence" value="ECO:0007669"/>
    <property type="project" value="UniProtKB-KW"/>
</dbReference>
<keyword evidence="8" id="KW-0902">Two-component regulatory system</keyword>
<dbReference type="SUPFAM" id="SSF46689">
    <property type="entry name" value="Homeodomain-like"/>
    <property type="match status" value="1"/>
</dbReference>
<keyword evidence="14" id="KW-1133">Transmembrane helix</keyword>
<dbReference type="SMART" id="SM00387">
    <property type="entry name" value="HATPase_c"/>
    <property type="match status" value="1"/>
</dbReference>
<dbReference type="CDD" id="cd16922">
    <property type="entry name" value="HATPase_EvgS-ArcB-TorS-like"/>
    <property type="match status" value="1"/>
</dbReference>
<evidence type="ECO:0000256" key="9">
    <source>
        <dbReference type="ARBA" id="ARBA00023015"/>
    </source>
</evidence>
<keyword evidence="13" id="KW-0175">Coiled coil</keyword>
<dbReference type="GO" id="GO:0003700">
    <property type="term" value="F:DNA-binding transcription factor activity"/>
    <property type="evidence" value="ECO:0007669"/>
    <property type="project" value="InterPro"/>
</dbReference>
<feature type="domain" description="Response regulatory" evidence="17">
    <location>
        <begin position="1115"/>
        <end position="1230"/>
    </location>
</feature>
<evidence type="ECO:0000313" key="19">
    <source>
        <dbReference type="Proteomes" id="UP000199045"/>
    </source>
</evidence>
<keyword evidence="9" id="KW-0805">Transcription regulation</keyword>
<reference evidence="18 19" key="1">
    <citation type="submission" date="2016-10" db="EMBL/GenBank/DDBJ databases">
        <authorList>
            <person name="de Groot N.N."/>
        </authorList>
    </citation>
    <scope>NUCLEOTIDE SEQUENCE [LARGE SCALE GENOMIC DNA]</scope>
    <source>
        <strain evidence="18 19">DSM 527</strain>
    </source>
</reference>
<gene>
    <name evidence="18" type="ORF">SAMN04488121_112141</name>
</gene>
<evidence type="ECO:0000256" key="2">
    <source>
        <dbReference type="ARBA" id="ARBA00012438"/>
    </source>
</evidence>
<dbReference type="InterPro" id="IPR005467">
    <property type="entry name" value="His_kinase_dom"/>
</dbReference>
<dbReference type="PROSITE" id="PS50110">
    <property type="entry name" value="RESPONSE_REGULATORY"/>
    <property type="match status" value="1"/>
</dbReference>
<dbReference type="Pfam" id="PF12833">
    <property type="entry name" value="HTH_18"/>
    <property type="match status" value="1"/>
</dbReference>
<dbReference type="InterPro" id="IPR036097">
    <property type="entry name" value="HisK_dim/P_sf"/>
</dbReference>
<evidence type="ECO:0000256" key="1">
    <source>
        <dbReference type="ARBA" id="ARBA00000085"/>
    </source>
</evidence>
<dbReference type="Pfam" id="PF02518">
    <property type="entry name" value="HATPase_c"/>
    <property type="match status" value="1"/>
</dbReference>
<keyword evidence="5" id="KW-0547">Nucleotide-binding</keyword>
<dbReference type="SMART" id="SM00388">
    <property type="entry name" value="HisKA"/>
    <property type="match status" value="1"/>
</dbReference>
<dbReference type="InterPro" id="IPR003594">
    <property type="entry name" value="HATPase_dom"/>
</dbReference>
<dbReference type="InterPro" id="IPR011006">
    <property type="entry name" value="CheY-like_superfamily"/>
</dbReference>
<evidence type="ECO:0000259" key="16">
    <source>
        <dbReference type="PROSITE" id="PS50109"/>
    </source>
</evidence>
<dbReference type="FunFam" id="1.10.287.130:FF:000045">
    <property type="entry name" value="Two-component system sensor histidine kinase/response regulator"/>
    <property type="match status" value="1"/>
</dbReference>
<dbReference type="FunFam" id="3.30.565.10:FF:000037">
    <property type="entry name" value="Hybrid sensor histidine kinase/response regulator"/>
    <property type="match status" value="1"/>
</dbReference>
<dbReference type="InterPro" id="IPR013783">
    <property type="entry name" value="Ig-like_fold"/>
</dbReference>
<dbReference type="InterPro" id="IPR011123">
    <property type="entry name" value="Y_Y_Y"/>
</dbReference>
<feature type="domain" description="Histidine kinase" evidence="16">
    <location>
        <begin position="863"/>
        <end position="1080"/>
    </location>
</feature>
<dbReference type="SUPFAM" id="SSF47384">
    <property type="entry name" value="Homodimeric domain of signal transducing histidine kinase"/>
    <property type="match status" value="1"/>
</dbReference>
<dbReference type="InterPro" id="IPR003661">
    <property type="entry name" value="HisK_dim/P_dom"/>
</dbReference>
<dbReference type="Gene3D" id="2.130.10.10">
    <property type="entry name" value="YVTN repeat-like/Quinoprotein amine dehydrogenase"/>
    <property type="match status" value="2"/>
</dbReference>
<keyword evidence="7" id="KW-0067">ATP-binding</keyword>
<dbReference type="InterPro" id="IPR018060">
    <property type="entry name" value="HTH_AraC"/>
</dbReference>
<dbReference type="GO" id="GO:0043565">
    <property type="term" value="F:sequence-specific DNA binding"/>
    <property type="evidence" value="ECO:0007669"/>
    <property type="project" value="InterPro"/>
</dbReference>
<dbReference type="CDD" id="cd17574">
    <property type="entry name" value="REC_OmpR"/>
    <property type="match status" value="1"/>
</dbReference>
<dbReference type="InterPro" id="IPR015943">
    <property type="entry name" value="WD40/YVTN_repeat-like_dom_sf"/>
</dbReference>
<dbReference type="EC" id="2.7.13.3" evidence="2"/>
<evidence type="ECO:0000256" key="10">
    <source>
        <dbReference type="ARBA" id="ARBA00023125"/>
    </source>
</evidence>
<dbReference type="SMART" id="SM00448">
    <property type="entry name" value="REC"/>
    <property type="match status" value="1"/>
</dbReference>
<evidence type="ECO:0000256" key="6">
    <source>
        <dbReference type="ARBA" id="ARBA00022777"/>
    </source>
</evidence>
<dbReference type="InterPro" id="IPR004358">
    <property type="entry name" value="Sig_transdc_His_kin-like_C"/>
</dbReference>
<dbReference type="Gene3D" id="3.40.50.2300">
    <property type="match status" value="1"/>
</dbReference>
<evidence type="ECO:0000313" key="18">
    <source>
        <dbReference type="EMBL" id="SDH44751.1"/>
    </source>
</evidence>
<keyword evidence="14" id="KW-0812">Transmembrane</keyword>
<dbReference type="PROSITE" id="PS00041">
    <property type="entry name" value="HTH_ARAC_FAMILY_1"/>
    <property type="match status" value="1"/>
</dbReference>
<dbReference type="STRING" id="104663.SAMN04488121_112141"/>
<dbReference type="OrthoDB" id="1489484at2"/>
<feature type="coiled-coil region" evidence="13">
    <location>
        <begin position="826"/>
        <end position="853"/>
    </location>
</feature>
<name>A0A1G8CH05_CHIFI</name>
<dbReference type="Gene3D" id="3.30.565.10">
    <property type="entry name" value="Histidine kinase-like ATPase, C-terminal domain"/>
    <property type="match status" value="1"/>
</dbReference>
<evidence type="ECO:0000259" key="15">
    <source>
        <dbReference type="PROSITE" id="PS01124"/>
    </source>
</evidence>
<dbReference type="PROSITE" id="PS50109">
    <property type="entry name" value="HIS_KIN"/>
    <property type="match status" value="1"/>
</dbReference>
<dbReference type="PANTHER" id="PTHR43547:SF2">
    <property type="entry name" value="HYBRID SIGNAL TRANSDUCTION HISTIDINE KINASE C"/>
    <property type="match status" value="1"/>
</dbReference>
<evidence type="ECO:0000256" key="4">
    <source>
        <dbReference type="ARBA" id="ARBA00022679"/>
    </source>
</evidence>
<feature type="transmembrane region" description="Helical" evidence="14">
    <location>
        <begin position="810"/>
        <end position="830"/>
    </location>
</feature>
<dbReference type="GO" id="GO:0000155">
    <property type="term" value="F:phosphorelay sensor kinase activity"/>
    <property type="evidence" value="ECO:0007669"/>
    <property type="project" value="InterPro"/>
</dbReference>
<evidence type="ECO:0000256" key="7">
    <source>
        <dbReference type="ARBA" id="ARBA00022840"/>
    </source>
</evidence>
<keyword evidence="11" id="KW-0804">Transcription</keyword>
<dbReference type="SUPFAM" id="SSF55874">
    <property type="entry name" value="ATPase domain of HSP90 chaperone/DNA topoisomerase II/histidine kinase"/>
    <property type="match status" value="1"/>
</dbReference>
<dbReference type="SMART" id="SM00342">
    <property type="entry name" value="HTH_ARAC"/>
    <property type="match status" value="1"/>
</dbReference>
<organism evidence="18 19">
    <name type="scientific">Chitinophaga filiformis</name>
    <name type="common">Myxococcus filiformis</name>
    <name type="synonym">Flexibacter filiformis</name>
    <dbReference type="NCBI Taxonomy" id="104663"/>
    <lineage>
        <taxon>Bacteria</taxon>
        <taxon>Pseudomonadati</taxon>
        <taxon>Bacteroidota</taxon>
        <taxon>Chitinophagia</taxon>
        <taxon>Chitinophagales</taxon>
        <taxon>Chitinophagaceae</taxon>
        <taxon>Chitinophaga</taxon>
    </lineage>
</organism>
<feature type="domain" description="HTH araC/xylS-type" evidence="15">
    <location>
        <begin position="1262"/>
        <end position="1361"/>
    </location>
</feature>
<dbReference type="Pfam" id="PF07495">
    <property type="entry name" value="Y_Y_Y"/>
    <property type="match status" value="1"/>
</dbReference>
<dbReference type="PRINTS" id="PR00344">
    <property type="entry name" value="BCTRLSENSOR"/>
</dbReference>
<dbReference type="Gene3D" id="2.60.40.10">
    <property type="entry name" value="Immunoglobulins"/>
    <property type="match status" value="1"/>
</dbReference>
<dbReference type="PANTHER" id="PTHR43547">
    <property type="entry name" value="TWO-COMPONENT HISTIDINE KINASE"/>
    <property type="match status" value="1"/>
</dbReference>
<dbReference type="SUPFAM" id="SSF63829">
    <property type="entry name" value="Calcium-dependent phosphotriesterase"/>
    <property type="match status" value="3"/>
</dbReference>
<dbReference type="InterPro" id="IPR011110">
    <property type="entry name" value="Reg_prop"/>
</dbReference>
<dbReference type="EMBL" id="FNBN01000012">
    <property type="protein sequence ID" value="SDH44751.1"/>
    <property type="molecule type" value="Genomic_DNA"/>
</dbReference>
<dbReference type="RefSeq" id="WP_089838189.1">
    <property type="nucleotide sequence ID" value="NZ_FNBN01000012.1"/>
</dbReference>
<comment type="catalytic activity">
    <reaction evidence="1">
        <text>ATP + protein L-histidine = ADP + protein N-phospho-L-histidine.</text>
        <dbReference type="EC" id="2.7.13.3"/>
    </reaction>
</comment>